<accession>A0A2V4NHE3</accession>
<keyword evidence="3" id="KW-1185">Reference proteome</keyword>
<name>A0A2V4NHE3_9ACTN</name>
<dbReference type="PANTHER" id="PTHR18964:SF149">
    <property type="entry name" value="BIFUNCTIONAL UDP-N-ACETYLGLUCOSAMINE 2-EPIMERASE_N-ACETYLMANNOSAMINE KINASE"/>
    <property type="match status" value="1"/>
</dbReference>
<protein>
    <submittedName>
        <fullName evidence="2">Sugar kinase</fullName>
    </submittedName>
</protein>
<dbReference type="InterPro" id="IPR000600">
    <property type="entry name" value="ROK"/>
</dbReference>
<reference evidence="2 3" key="1">
    <citation type="submission" date="2018-03" db="EMBL/GenBank/DDBJ databases">
        <title>Bioinformatic expansion and discovery of thiopeptide antibiotics.</title>
        <authorList>
            <person name="Schwalen C.J."/>
            <person name="Hudson G.A."/>
            <person name="Mitchell D.A."/>
        </authorList>
    </citation>
    <scope>NUCLEOTIDE SEQUENCE [LARGE SCALE GENOMIC DNA]</scope>
    <source>
        <strain evidence="2 3">ATCC 21389</strain>
    </source>
</reference>
<organism evidence="2 3">
    <name type="scientific">Streptomyces tateyamensis</name>
    <dbReference type="NCBI Taxonomy" id="565073"/>
    <lineage>
        <taxon>Bacteria</taxon>
        <taxon>Bacillati</taxon>
        <taxon>Actinomycetota</taxon>
        <taxon>Actinomycetes</taxon>
        <taxon>Kitasatosporales</taxon>
        <taxon>Streptomycetaceae</taxon>
        <taxon>Streptomyces</taxon>
    </lineage>
</organism>
<comment type="caution">
    <text evidence="2">The sequence shown here is derived from an EMBL/GenBank/DDBJ whole genome shotgun (WGS) entry which is preliminary data.</text>
</comment>
<dbReference type="SUPFAM" id="SSF53067">
    <property type="entry name" value="Actin-like ATPase domain"/>
    <property type="match status" value="1"/>
</dbReference>
<comment type="similarity">
    <text evidence="1">Belongs to the ROK (NagC/XylR) family.</text>
</comment>
<dbReference type="Pfam" id="PF00480">
    <property type="entry name" value="ROK"/>
    <property type="match status" value="1"/>
</dbReference>
<dbReference type="Proteomes" id="UP000248039">
    <property type="component" value="Unassembled WGS sequence"/>
</dbReference>
<evidence type="ECO:0000256" key="1">
    <source>
        <dbReference type="ARBA" id="ARBA00006479"/>
    </source>
</evidence>
<dbReference type="AlphaFoldDB" id="A0A2V4NHE3"/>
<evidence type="ECO:0000313" key="3">
    <source>
        <dbReference type="Proteomes" id="UP000248039"/>
    </source>
</evidence>
<sequence>MTTGQAAAVAALDVGGTHIKAAVLAADGTVLHSADADTRADRGPEAVLATVLALARALVQEHRPAAVGIAVPGVVDEAAGLCRFAANLGWRDVPVRQRAEQELGLPVALGHDVRAGGLAEARLGAGRDCHSLLFVPVGTGIAGAIVVEGRTVAGAHDGAGELGHLPVRVEGPPCACGGSGCVEAVASASAIARRYRLLAELPEEQKVSAEQVQLRAQAGDEFAARAWREAVAALADGLLTAVTLLDPQRVVIGGGLSRAGAALLDPLRRELEARLTFQLCPELVPAELGHRAGSLGAGLLALDLLAVGAGERR</sequence>
<gene>
    <name evidence="2" type="ORF">C7C46_15520</name>
</gene>
<keyword evidence="2" id="KW-0418">Kinase</keyword>
<dbReference type="Gene3D" id="3.30.420.40">
    <property type="match status" value="2"/>
</dbReference>
<dbReference type="OrthoDB" id="9810372at2"/>
<dbReference type="GO" id="GO:0016301">
    <property type="term" value="F:kinase activity"/>
    <property type="evidence" value="ECO:0007669"/>
    <property type="project" value="UniProtKB-KW"/>
</dbReference>
<dbReference type="EMBL" id="PYBW01000048">
    <property type="protein sequence ID" value="PYC78703.1"/>
    <property type="molecule type" value="Genomic_DNA"/>
</dbReference>
<dbReference type="RefSeq" id="WP_110670003.1">
    <property type="nucleotide sequence ID" value="NZ_PYBW01000048.1"/>
</dbReference>
<dbReference type="PANTHER" id="PTHR18964">
    <property type="entry name" value="ROK (REPRESSOR, ORF, KINASE) FAMILY"/>
    <property type="match status" value="1"/>
</dbReference>
<dbReference type="InterPro" id="IPR043129">
    <property type="entry name" value="ATPase_NBD"/>
</dbReference>
<keyword evidence="2" id="KW-0808">Transferase</keyword>
<proteinExistence type="inferred from homology"/>
<evidence type="ECO:0000313" key="2">
    <source>
        <dbReference type="EMBL" id="PYC78703.1"/>
    </source>
</evidence>